<dbReference type="GO" id="GO:0045664">
    <property type="term" value="P:regulation of neuron differentiation"/>
    <property type="evidence" value="ECO:0007669"/>
    <property type="project" value="TreeGrafter"/>
</dbReference>
<dbReference type="PROSITE" id="PS00028">
    <property type="entry name" value="ZINC_FINGER_C2H2_1"/>
    <property type="match status" value="1"/>
</dbReference>
<feature type="domain" description="C2H2-type" evidence="6">
    <location>
        <begin position="232"/>
        <end position="253"/>
    </location>
</feature>
<dbReference type="GeneTree" id="ENSGT00940000160537"/>
<dbReference type="PANTHER" id="PTHR45891:SF1">
    <property type="entry name" value="ZINC FINGER HOMEOBOX PROTEIN 2"/>
    <property type="match status" value="1"/>
</dbReference>
<comment type="subcellular location">
    <subcellularLocation>
        <location evidence="1">Nucleus</location>
    </subcellularLocation>
</comment>
<dbReference type="PANTHER" id="PTHR45891">
    <property type="entry name" value="ZINC FINGER HOMEOBOX PROTEIN"/>
    <property type="match status" value="1"/>
</dbReference>
<feature type="compositionally biased region" description="Pro residues" evidence="5">
    <location>
        <begin position="40"/>
        <end position="58"/>
    </location>
</feature>
<evidence type="ECO:0000313" key="7">
    <source>
        <dbReference type="Ensembl" id="ENSPTXP00000014207.1"/>
    </source>
</evidence>
<feature type="region of interest" description="Disordered" evidence="5">
    <location>
        <begin position="84"/>
        <end position="110"/>
    </location>
</feature>
<dbReference type="GO" id="GO:0000978">
    <property type="term" value="F:RNA polymerase II cis-regulatory region sequence-specific DNA binding"/>
    <property type="evidence" value="ECO:0007669"/>
    <property type="project" value="TreeGrafter"/>
</dbReference>
<dbReference type="OMA" id="YYREAPR"/>
<dbReference type="GO" id="GO:0005634">
    <property type="term" value="C:nucleus"/>
    <property type="evidence" value="ECO:0007669"/>
    <property type="project" value="UniProtKB-SubCell"/>
</dbReference>
<keyword evidence="2" id="KW-0479">Metal-binding</keyword>
<keyword evidence="4" id="KW-0862">Zinc</keyword>
<organism evidence="7 8">
    <name type="scientific">Pseudonaja textilis</name>
    <name type="common">Eastern brown snake</name>
    <dbReference type="NCBI Taxonomy" id="8673"/>
    <lineage>
        <taxon>Eukaryota</taxon>
        <taxon>Metazoa</taxon>
        <taxon>Chordata</taxon>
        <taxon>Craniata</taxon>
        <taxon>Vertebrata</taxon>
        <taxon>Euteleostomi</taxon>
        <taxon>Lepidosauria</taxon>
        <taxon>Squamata</taxon>
        <taxon>Bifurcata</taxon>
        <taxon>Unidentata</taxon>
        <taxon>Episquamata</taxon>
        <taxon>Toxicofera</taxon>
        <taxon>Serpentes</taxon>
        <taxon>Colubroidea</taxon>
        <taxon>Elapidae</taxon>
        <taxon>Hydrophiinae</taxon>
        <taxon>Pseudonaja</taxon>
    </lineage>
</organism>
<dbReference type="Ensembl" id="ENSPTXT00000014656.1">
    <property type="protein sequence ID" value="ENSPTXP00000014207.1"/>
    <property type="gene ID" value="ENSPTXG00000009855.1"/>
</dbReference>
<evidence type="ECO:0000256" key="2">
    <source>
        <dbReference type="ARBA" id="ARBA00022723"/>
    </source>
</evidence>
<dbReference type="InterPro" id="IPR051968">
    <property type="entry name" value="ZnFinger_Homeobox_TR"/>
</dbReference>
<evidence type="ECO:0000256" key="4">
    <source>
        <dbReference type="ARBA" id="ARBA00022833"/>
    </source>
</evidence>
<evidence type="ECO:0000313" key="8">
    <source>
        <dbReference type="Proteomes" id="UP000472273"/>
    </source>
</evidence>
<reference evidence="7" key="2">
    <citation type="submission" date="2025-09" db="UniProtKB">
        <authorList>
            <consortium name="Ensembl"/>
        </authorList>
    </citation>
    <scope>IDENTIFICATION</scope>
</reference>
<feature type="compositionally biased region" description="Low complexity" evidence="5">
    <location>
        <begin position="1"/>
        <end position="17"/>
    </location>
</feature>
<proteinExistence type="predicted"/>
<evidence type="ECO:0000256" key="1">
    <source>
        <dbReference type="ARBA" id="ARBA00004123"/>
    </source>
</evidence>
<dbReference type="InterPro" id="IPR013087">
    <property type="entry name" value="Znf_C2H2_type"/>
</dbReference>
<dbReference type="GO" id="GO:0046872">
    <property type="term" value="F:metal ion binding"/>
    <property type="evidence" value="ECO:0007669"/>
    <property type="project" value="UniProtKB-KW"/>
</dbReference>
<keyword evidence="8" id="KW-1185">Reference proteome</keyword>
<feature type="region of interest" description="Disordered" evidence="5">
    <location>
        <begin position="1"/>
        <end position="70"/>
    </location>
</feature>
<dbReference type="Proteomes" id="UP000472273">
    <property type="component" value="Unplaced"/>
</dbReference>
<evidence type="ECO:0000256" key="3">
    <source>
        <dbReference type="ARBA" id="ARBA00022737"/>
    </source>
</evidence>
<evidence type="ECO:0000259" key="6">
    <source>
        <dbReference type="PROSITE" id="PS00028"/>
    </source>
</evidence>
<dbReference type="AlphaFoldDB" id="A0A670YR21"/>
<keyword evidence="3" id="KW-0677">Repeat</keyword>
<dbReference type="GO" id="GO:0000981">
    <property type="term" value="F:DNA-binding transcription factor activity, RNA polymerase II-specific"/>
    <property type="evidence" value="ECO:0007669"/>
    <property type="project" value="TreeGrafter"/>
</dbReference>
<evidence type="ECO:0000256" key="5">
    <source>
        <dbReference type="SAM" id="MobiDB-lite"/>
    </source>
</evidence>
<protein>
    <recommendedName>
        <fullName evidence="6">C2H2-type domain-containing protein</fullName>
    </recommendedName>
</protein>
<name>A0A670YR21_PSETE</name>
<sequence>MDASSNSSSSSSSSHSSAAVPPADGQDDRAVVRPAQGSPALPPTKEPPLWDPSPSPSPRPDDIMRPCASAQAAALSLAKFPATVPSTPQLQTDPSQSLPNPSPFPLGLPLAEDGVQLEDHRDEDGGREAQLFFAADGSAYLLASGHVLLPKGSPVSSTPQVSILHIQDSGGPNQGFMSVDQMSQNTSAPGEVTPQGAFYSYRLAGAPAQNTPAKNATRGRDKVMPGGPVWLCLTCRLSFNQGRTLVSHARTEHGVQLCNEKCQALDGGASAVFQGTDLGFLEPNNPTTEADLNARMCSRWVNPIAPNNLGPHFTDLGRMEGCQPQASQV</sequence>
<feature type="compositionally biased region" description="Polar residues" evidence="5">
    <location>
        <begin position="84"/>
        <end position="99"/>
    </location>
</feature>
<accession>A0A670YR21</accession>
<reference evidence="7" key="1">
    <citation type="submission" date="2025-08" db="UniProtKB">
        <authorList>
            <consortium name="Ensembl"/>
        </authorList>
    </citation>
    <scope>IDENTIFICATION</scope>
</reference>